<proteinExistence type="predicted"/>
<organism evidence="1 2">
    <name type="scientific">Hyalomma asiaticum</name>
    <name type="common">Tick</name>
    <dbReference type="NCBI Taxonomy" id="266040"/>
    <lineage>
        <taxon>Eukaryota</taxon>
        <taxon>Metazoa</taxon>
        <taxon>Ecdysozoa</taxon>
        <taxon>Arthropoda</taxon>
        <taxon>Chelicerata</taxon>
        <taxon>Arachnida</taxon>
        <taxon>Acari</taxon>
        <taxon>Parasitiformes</taxon>
        <taxon>Ixodida</taxon>
        <taxon>Ixodoidea</taxon>
        <taxon>Ixodidae</taxon>
        <taxon>Hyalomminae</taxon>
        <taxon>Hyalomma</taxon>
    </lineage>
</organism>
<evidence type="ECO:0000313" key="2">
    <source>
        <dbReference type="Proteomes" id="UP000821845"/>
    </source>
</evidence>
<evidence type="ECO:0000313" key="1">
    <source>
        <dbReference type="EMBL" id="KAH6922323.1"/>
    </source>
</evidence>
<gene>
    <name evidence="1" type="ORF">HPB50_013141</name>
</gene>
<comment type="caution">
    <text evidence="1">The sequence shown here is derived from an EMBL/GenBank/DDBJ whole genome shotgun (WGS) entry which is preliminary data.</text>
</comment>
<reference evidence="1" key="1">
    <citation type="submission" date="2020-05" db="EMBL/GenBank/DDBJ databases">
        <title>Large-scale comparative analyses of tick genomes elucidate their genetic diversity and vector capacities.</title>
        <authorList>
            <person name="Jia N."/>
            <person name="Wang J."/>
            <person name="Shi W."/>
            <person name="Du L."/>
            <person name="Sun Y."/>
            <person name="Zhan W."/>
            <person name="Jiang J."/>
            <person name="Wang Q."/>
            <person name="Zhang B."/>
            <person name="Ji P."/>
            <person name="Sakyi L.B."/>
            <person name="Cui X."/>
            <person name="Yuan T."/>
            <person name="Jiang B."/>
            <person name="Yang W."/>
            <person name="Lam T.T.-Y."/>
            <person name="Chang Q."/>
            <person name="Ding S."/>
            <person name="Wang X."/>
            <person name="Zhu J."/>
            <person name="Ruan X."/>
            <person name="Zhao L."/>
            <person name="Wei J."/>
            <person name="Que T."/>
            <person name="Du C."/>
            <person name="Cheng J."/>
            <person name="Dai P."/>
            <person name="Han X."/>
            <person name="Huang E."/>
            <person name="Gao Y."/>
            <person name="Liu J."/>
            <person name="Shao H."/>
            <person name="Ye R."/>
            <person name="Li L."/>
            <person name="Wei W."/>
            <person name="Wang X."/>
            <person name="Wang C."/>
            <person name="Yang T."/>
            <person name="Huo Q."/>
            <person name="Li W."/>
            <person name="Guo W."/>
            <person name="Chen H."/>
            <person name="Zhou L."/>
            <person name="Ni X."/>
            <person name="Tian J."/>
            <person name="Zhou Y."/>
            <person name="Sheng Y."/>
            <person name="Liu T."/>
            <person name="Pan Y."/>
            <person name="Xia L."/>
            <person name="Li J."/>
            <person name="Zhao F."/>
            <person name="Cao W."/>
        </authorList>
    </citation>
    <scope>NUCLEOTIDE SEQUENCE</scope>
    <source>
        <strain evidence="1">Hyas-2018</strain>
    </source>
</reference>
<sequence length="83" mass="9047">MMIGFRKGVSAKDIFLMLQEEVLNPPSGSLDNIILALDVHKAFDTISHDAILQGLEDIGYGENRSATLCMGSIKSNPLSMPIR</sequence>
<dbReference type="Proteomes" id="UP000821845">
    <property type="component" value="Chromosome 9"/>
</dbReference>
<protein>
    <submittedName>
        <fullName evidence="1">Uncharacterized protein</fullName>
    </submittedName>
</protein>
<dbReference type="EMBL" id="CM023489">
    <property type="protein sequence ID" value="KAH6922323.1"/>
    <property type="molecule type" value="Genomic_DNA"/>
</dbReference>
<accession>A0ACB7RLV5</accession>
<name>A0ACB7RLV5_HYAAI</name>
<keyword evidence="2" id="KW-1185">Reference proteome</keyword>